<dbReference type="Proteomes" id="UP000242231">
    <property type="component" value="Unassembled WGS sequence"/>
</dbReference>
<keyword evidence="2" id="KW-1185">Reference proteome</keyword>
<reference evidence="2" key="1">
    <citation type="submission" date="2016-11" db="EMBL/GenBank/DDBJ databases">
        <authorList>
            <person name="Sisinthy S."/>
            <person name="Ara S."/>
            <person name="Gundlapally S.R."/>
        </authorList>
    </citation>
    <scope>NUCLEOTIDE SEQUENCE [LARGE SCALE GENOMIC DNA]</scope>
    <source>
        <strain evidence="2">V1-41</strain>
    </source>
</reference>
<evidence type="ECO:0000313" key="1">
    <source>
        <dbReference type="EMBL" id="PPL14786.1"/>
    </source>
</evidence>
<organism evidence="1 2">
    <name type="scientific">Oceanisphaera arctica</name>
    <dbReference type="NCBI Taxonomy" id="641510"/>
    <lineage>
        <taxon>Bacteria</taxon>
        <taxon>Pseudomonadati</taxon>
        <taxon>Pseudomonadota</taxon>
        <taxon>Gammaproteobacteria</taxon>
        <taxon>Aeromonadales</taxon>
        <taxon>Aeromonadaceae</taxon>
        <taxon>Oceanisphaera</taxon>
    </lineage>
</organism>
<evidence type="ECO:0000313" key="2">
    <source>
        <dbReference type="Proteomes" id="UP000242231"/>
    </source>
</evidence>
<dbReference type="AlphaFoldDB" id="A0A2P5TIV3"/>
<comment type="caution">
    <text evidence="1">The sequence shown here is derived from an EMBL/GenBank/DDBJ whole genome shotgun (WGS) entry which is preliminary data.</text>
</comment>
<dbReference type="RefSeq" id="WP_104487964.1">
    <property type="nucleotide sequence ID" value="NZ_BMYB01000014.1"/>
</dbReference>
<proteinExistence type="predicted"/>
<name>A0A2P5TIV3_9GAMM</name>
<protein>
    <submittedName>
        <fullName evidence="1">Uncharacterized protein</fullName>
    </submittedName>
</protein>
<accession>A0A2P5TIV3</accession>
<sequence length="100" mass="11352">MLARKRSYTLKSGDTLHANIIINPCGTIEIDIPERHQHISSELERIHFKLSGQDVLLVCNDKGCGSIDDVCLHLSRRDAFDLNTVIDDVIKEYEELMSDL</sequence>
<dbReference type="EMBL" id="MPZM01000049">
    <property type="protein sequence ID" value="PPL14786.1"/>
    <property type="molecule type" value="Genomic_DNA"/>
</dbReference>
<gene>
    <name evidence="1" type="ORF">UN63_14755</name>
</gene>
<dbReference type="OrthoDB" id="5887304at2"/>